<feature type="region of interest" description="Disordered" evidence="1">
    <location>
        <begin position="220"/>
        <end position="277"/>
    </location>
</feature>
<evidence type="ECO:0000259" key="2">
    <source>
        <dbReference type="Pfam" id="PF14111"/>
    </source>
</evidence>
<feature type="compositionally biased region" description="Polar residues" evidence="1">
    <location>
        <begin position="229"/>
        <end position="241"/>
    </location>
</feature>
<accession>A0AAW2VXS8</accession>
<dbReference type="PANTHER" id="PTHR31286">
    <property type="entry name" value="GLYCINE-RICH CELL WALL STRUCTURAL PROTEIN 1.8-LIKE"/>
    <property type="match status" value="1"/>
</dbReference>
<evidence type="ECO:0000313" key="3">
    <source>
        <dbReference type="EMBL" id="KAL0434143.1"/>
    </source>
</evidence>
<dbReference type="EMBL" id="JACGWN010000009">
    <property type="protein sequence ID" value="KAL0434143.1"/>
    <property type="molecule type" value="Genomic_DNA"/>
</dbReference>
<protein>
    <recommendedName>
        <fullName evidence="2">DUF4283 domain-containing protein</fullName>
    </recommendedName>
</protein>
<feature type="compositionally biased region" description="Polar residues" evidence="1">
    <location>
        <begin position="255"/>
        <end position="271"/>
    </location>
</feature>
<organism evidence="3">
    <name type="scientific">Sesamum latifolium</name>
    <dbReference type="NCBI Taxonomy" id="2727402"/>
    <lineage>
        <taxon>Eukaryota</taxon>
        <taxon>Viridiplantae</taxon>
        <taxon>Streptophyta</taxon>
        <taxon>Embryophyta</taxon>
        <taxon>Tracheophyta</taxon>
        <taxon>Spermatophyta</taxon>
        <taxon>Magnoliopsida</taxon>
        <taxon>eudicotyledons</taxon>
        <taxon>Gunneridae</taxon>
        <taxon>Pentapetalae</taxon>
        <taxon>asterids</taxon>
        <taxon>lamiids</taxon>
        <taxon>Lamiales</taxon>
        <taxon>Pedaliaceae</taxon>
        <taxon>Sesamum</taxon>
    </lineage>
</organism>
<dbReference type="InterPro" id="IPR025558">
    <property type="entry name" value="DUF4283"/>
</dbReference>
<proteinExistence type="predicted"/>
<dbReference type="PANTHER" id="PTHR31286:SF179">
    <property type="entry name" value="RNASE H TYPE-1 DOMAIN-CONTAINING PROTEIN"/>
    <property type="match status" value="1"/>
</dbReference>
<dbReference type="AlphaFoldDB" id="A0AAW2VXS8"/>
<dbReference type="InterPro" id="IPR040256">
    <property type="entry name" value="At4g02000-like"/>
</dbReference>
<dbReference type="Pfam" id="PF14111">
    <property type="entry name" value="DUF4283"/>
    <property type="match status" value="1"/>
</dbReference>
<sequence>MNVLSAHFRFALVEKFSHGYPSMQTIRAYFSKLGLRGAYTIGVININHILINLSNEEELSRPWLKQIILIDGFPMTIFKWSPDFNPKIESPITPVWARLPKLPVHLLQKKALFGIASLIGVLLKLDEAIANGVRPSLARVCIKLNLLEERPDTLWIGCKGKFVQQCVVYERCPSYYSKCQHFGHDEKECRERIEPETQTNHSDDLRNLITKCRDRGIKDKDKEEHVVQRETTSVQEGTDSARTPPVAAPTERKQNSTPIQNATHANGSNKNVQDEGENSMAPLENVLPDENDAKDHNIGEHPVQAMAETENKKTCHPSVEYNVDPIKNNTDWNQTRDLVLYEGDT</sequence>
<gene>
    <name evidence="3" type="ORF">Slati_2748600</name>
</gene>
<name>A0AAW2VXS8_9LAMI</name>
<comment type="caution">
    <text evidence="3">The sequence shown here is derived from an EMBL/GenBank/DDBJ whole genome shotgun (WGS) entry which is preliminary data.</text>
</comment>
<reference evidence="3" key="2">
    <citation type="journal article" date="2024" name="Plant">
        <title>Genomic evolution and insights into agronomic trait innovations of Sesamum species.</title>
        <authorList>
            <person name="Miao H."/>
            <person name="Wang L."/>
            <person name="Qu L."/>
            <person name="Liu H."/>
            <person name="Sun Y."/>
            <person name="Le M."/>
            <person name="Wang Q."/>
            <person name="Wei S."/>
            <person name="Zheng Y."/>
            <person name="Lin W."/>
            <person name="Duan Y."/>
            <person name="Cao H."/>
            <person name="Xiong S."/>
            <person name="Wang X."/>
            <person name="Wei L."/>
            <person name="Li C."/>
            <person name="Ma Q."/>
            <person name="Ju M."/>
            <person name="Zhao R."/>
            <person name="Li G."/>
            <person name="Mu C."/>
            <person name="Tian Q."/>
            <person name="Mei H."/>
            <person name="Zhang T."/>
            <person name="Gao T."/>
            <person name="Zhang H."/>
        </authorList>
    </citation>
    <scope>NUCLEOTIDE SEQUENCE</scope>
    <source>
        <strain evidence="3">KEN1</strain>
    </source>
</reference>
<feature type="domain" description="DUF4283" evidence="2">
    <location>
        <begin position="7"/>
        <end position="87"/>
    </location>
</feature>
<reference evidence="3" key="1">
    <citation type="submission" date="2020-06" db="EMBL/GenBank/DDBJ databases">
        <authorList>
            <person name="Li T."/>
            <person name="Hu X."/>
            <person name="Zhang T."/>
            <person name="Song X."/>
            <person name="Zhang H."/>
            <person name="Dai N."/>
            <person name="Sheng W."/>
            <person name="Hou X."/>
            <person name="Wei L."/>
        </authorList>
    </citation>
    <scope>NUCLEOTIDE SEQUENCE</scope>
    <source>
        <strain evidence="3">KEN1</strain>
        <tissue evidence="3">Leaf</tissue>
    </source>
</reference>
<evidence type="ECO:0000256" key="1">
    <source>
        <dbReference type="SAM" id="MobiDB-lite"/>
    </source>
</evidence>